<evidence type="ECO:0000259" key="14">
    <source>
        <dbReference type="Pfam" id="PF00725"/>
    </source>
</evidence>
<keyword evidence="9" id="KW-0496">Mitochondrion</keyword>
<dbReference type="PROSITE" id="PS00067">
    <property type="entry name" value="3HCDH"/>
    <property type="match status" value="1"/>
</dbReference>
<evidence type="ECO:0000256" key="10">
    <source>
        <dbReference type="ARBA" id="ARBA00049556"/>
    </source>
</evidence>
<name>A0A1R1PFY1_ZANCU</name>
<evidence type="ECO:0000256" key="2">
    <source>
        <dbReference type="ARBA" id="ARBA00005005"/>
    </source>
</evidence>
<dbReference type="FunFam" id="3.40.50.720:FF:000009">
    <property type="entry name" value="Fatty oxidation complex, alpha subunit"/>
    <property type="match status" value="1"/>
</dbReference>
<dbReference type="Proteomes" id="UP000188320">
    <property type="component" value="Unassembled WGS sequence"/>
</dbReference>
<comment type="similarity">
    <text evidence="3">Belongs to the 3-hydroxyacyl-CoA dehydrogenase family.</text>
</comment>
<feature type="binding site" evidence="12">
    <location>
        <position position="134"/>
    </location>
    <ligand>
        <name>NAD(+)</name>
        <dbReference type="ChEBI" id="CHEBI:57540"/>
    </ligand>
</feature>
<reference evidence="17" key="1">
    <citation type="submission" date="2017-01" db="EMBL/GenBank/DDBJ databases">
        <authorList>
            <person name="Wang Y."/>
            <person name="White M."/>
            <person name="Kvist S."/>
            <person name="Moncalvo J.-M."/>
        </authorList>
    </citation>
    <scope>NUCLEOTIDE SEQUENCE [LARGE SCALE GENOMIC DNA]</scope>
    <source>
        <strain evidence="17">COL-18-3</strain>
    </source>
</reference>
<dbReference type="Gene3D" id="3.40.50.720">
    <property type="entry name" value="NAD(P)-binding Rossmann-like Domain"/>
    <property type="match status" value="1"/>
</dbReference>
<keyword evidence="17" id="KW-1185">Reference proteome</keyword>
<dbReference type="InterPro" id="IPR052242">
    <property type="entry name" value="Mito_3-hydroxyacyl-CoA_DH"/>
</dbReference>
<dbReference type="PIRSF" id="PIRSF000105">
    <property type="entry name" value="HCDH"/>
    <property type="match status" value="1"/>
</dbReference>
<keyword evidence="6" id="KW-0560">Oxidoreductase</keyword>
<feature type="domain" description="3-hydroxyacyl-CoA dehydrogenase C-terminal" evidence="14">
    <location>
        <begin position="230"/>
        <end position="329"/>
    </location>
</feature>
<feature type="binding site" evidence="12">
    <location>
        <position position="187"/>
    </location>
    <ligand>
        <name>NAD(+)</name>
        <dbReference type="ChEBI" id="CHEBI:57540"/>
    </ligand>
</feature>
<comment type="caution">
    <text evidence="16">The sequence shown here is derived from an EMBL/GenBank/DDBJ whole genome shotgun (WGS) entry which is preliminary data.</text>
</comment>
<evidence type="ECO:0000256" key="3">
    <source>
        <dbReference type="ARBA" id="ARBA00009463"/>
    </source>
</evidence>
<dbReference type="Pfam" id="PF00725">
    <property type="entry name" value="3HCDH"/>
    <property type="match status" value="1"/>
</dbReference>
<dbReference type="SUPFAM" id="SSF51735">
    <property type="entry name" value="NAD(P)-binding Rossmann-fold domains"/>
    <property type="match status" value="1"/>
</dbReference>
<dbReference type="EC" id="1.1.1.35" evidence="4"/>
<evidence type="ECO:0000256" key="13">
    <source>
        <dbReference type="PIRSR" id="PIRSR000105-3"/>
    </source>
</evidence>
<dbReference type="InterPro" id="IPR008927">
    <property type="entry name" value="6-PGluconate_DH-like_C_sf"/>
</dbReference>
<dbReference type="InterPro" id="IPR006176">
    <property type="entry name" value="3-OHacyl-CoA_DH_NAD-bd"/>
</dbReference>
<comment type="pathway">
    <text evidence="2">Lipid metabolism; fatty acid beta-oxidation.</text>
</comment>
<feature type="domain" description="3-hydroxyacyl-CoA dehydrogenase NAD binding" evidence="15">
    <location>
        <begin position="41"/>
        <end position="228"/>
    </location>
</feature>
<dbReference type="GO" id="GO:0005759">
    <property type="term" value="C:mitochondrial matrix"/>
    <property type="evidence" value="ECO:0007669"/>
    <property type="project" value="UniProtKB-SubCell"/>
</dbReference>
<feature type="binding site" evidence="12">
    <location>
        <begin position="46"/>
        <end position="51"/>
    </location>
    <ligand>
        <name>NAD(+)</name>
        <dbReference type="ChEBI" id="CHEBI:57540"/>
    </ligand>
</feature>
<feature type="binding site" evidence="13">
    <location>
        <position position="85"/>
    </location>
    <ligand>
        <name>CoA</name>
        <dbReference type="ChEBI" id="CHEBI:57287"/>
    </ligand>
</feature>
<comment type="catalytic activity">
    <reaction evidence="10">
        <text>a (3S)-3-hydroxyacyl-CoA + NAD(+) = a 3-oxoacyl-CoA + NADH + H(+)</text>
        <dbReference type="Rhea" id="RHEA:22432"/>
        <dbReference type="ChEBI" id="CHEBI:15378"/>
        <dbReference type="ChEBI" id="CHEBI:57318"/>
        <dbReference type="ChEBI" id="CHEBI:57540"/>
        <dbReference type="ChEBI" id="CHEBI:57945"/>
        <dbReference type="ChEBI" id="CHEBI:90726"/>
        <dbReference type="EC" id="1.1.1.35"/>
    </reaction>
</comment>
<dbReference type="EMBL" id="LSSK01001383">
    <property type="protein sequence ID" value="OMH79856.1"/>
    <property type="molecule type" value="Genomic_DNA"/>
</dbReference>
<organism evidence="16 17">
    <name type="scientific">Zancudomyces culisetae</name>
    <name type="common">Gut fungus</name>
    <name type="synonym">Smittium culisetae</name>
    <dbReference type="NCBI Taxonomy" id="1213189"/>
    <lineage>
        <taxon>Eukaryota</taxon>
        <taxon>Fungi</taxon>
        <taxon>Fungi incertae sedis</taxon>
        <taxon>Zoopagomycota</taxon>
        <taxon>Kickxellomycotina</taxon>
        <taxon>Harpellomycetes</taxon>
        <taxon>Harpellales</taxon>
        <taxon>Legeriomycetaceae</taxon>
        <taxon>Zancudomyces</taxon>
    </lineage>
</organism>
<gene>
    <name evidence="16" type="ORF">AX774_g6721</name>
</gene>
<dbReference type="InterPro" id="IPR013328">
    <property type="entry name" value="6PGD_dom2"/>
</dbReference>
<feature type="binding site" evidence="12">
    <location>
        <position position="69"/>
    </location>
    <ligand>
        <name>NAD(+)</name>
        <dbReference type="ChEBI" id="CHEBI:57540"/>
    </ligand>
</feature>
<evidence type="ECO:0000256" key="6">
    <source>
        <dbReference type="ARBA" id="ARBA00023002"/>
    </source>
</evidence>
<dbReference type="PANTHER" id="PTHR43561:SF3">
    <property type="entry name" value="HYDROXYACYL-COENZYME A DEHYDROGENASE, MITOCHONDRIAL"/>
    <property type="match status" value="1"/>
</dbReference>
<evidence type="ECO:0000256" key="9">
    <source>
        <dbReference type="ARBA" id="ARBA00023128"/>
    </source>
</evidence>
<dbReference type="GO" id="GO:0070403">
    <property type="term" value="F:NAD+ binding"/>
    <property type="evidence" value="ECO:0007669"/>
    <property type="project" value="InterPro"/>
</dbReference>
<keyword evidence="7 12" id="KW-0520">NAD</keyword>
<dbReference type="InterPro" id="IPR022694">
    <property type="entry name" value="3-OHacyl-CoA_DH"/>
</dbReference>
<feature type="binding site" evidence="12">
    <location>
        <position position="321"/>
    </location>
    <ligand>
        <name>NAD(+)</name>
        <dbReference type="ChEBI" id="CHEBI:57540"/>
    </ligand>
</feature>
<keyword evidence="8" id="KW-0443">Lipid metabolism</keyword>
<dbReference type="OrthoDB" id="5958943at2759"/>
<protein>
    <recommendedName>
        <fullName evidence="4">3-hydroxyacyl-CoA dehydrogenase</fullName>
        <ecNumber evidence="4">1.1.1.35</ecNumber>
    </recommendedName>
</protein>
<proteinExistence type="inferred from homology"/>
<sequence length="332" mass="36212">MISLSRSVARANKLSAPCSLVRAYSSEGGAEKKRVQSPFEKVTIFGSGLMGSGIAQVSATYNHSVKLVDLNETALEKSQKYIMSSLKRVAKKKFPESTSDQVKFCEGVISKIQFTTKAEEAASDADLVLEAIVENVEIKRKLVATVDAVAPNSVVFATNTSSLKVGDIFANISEARRPNVGGLHFFNPVPQMKLLEVVKADTTSQETFDKMFNYGLSIGKVCVSCKDTPGFIVNRLLVPYMLEAMRMVERGDATAKDIDSSMKYGAGYPMGPFELADYVGLDTSYFISNGWYTNSELKGNDLVKPPKNLKDLVDAGRFGTKSGAGFYDYTKK</sequence>
<evidence type="ECO:0000256" key="4">
    <source>
        <dbReference type="ARBA" id="ARBA00013000"/>
    </source>
</evidence>
<evidence type="ECO:0000256" key="5">
    <source>
        <dbReference type="ARBA" id="ARBA00022832"/>
    </source>
</evidence>
<dbReference type="InterPro" id="IPR006108">
    <property type="entry name" value="3HC_DH_C"/>
</dbReference>
<dbReference type="PANTHER" id="PTHR43561">
    <property type="match status" value="1"/>
</dbReference>
<accession>A0A1R1PFY1</accession>
<dbReference type="Gene3D" id="1.10.1040.10">
    <property type="entry name" value="N-(1-d-carboxylethyl)-l-norvaline Dehydrogenase, domain 2"/>
    <property type="match status" value="1"/>
</dbReference>
<dbReference type="InterPro" id="IPR006180">
    <property type="entry name" value="3-OHacyl-CoA_DH_CS"/>
</dbReference>
<comment type="subcellular location">
    <subcellularLocation>
        <location evidence="1">Mitochondrion matrix</location>
    </subcellularLocation>
</comment>
<evidence type="ECO:0000256" key="7">
    <source>
        <dbReference type="ARBA" id="ARBA00023027"/>
    </source>
</evidence>
<dbReference type="Pfam" id="PF02737">
    <property type="entry name" value="3HCDH_N"/>
    <property type="match status" value="1"/>
</dbReference>
<feature type="binding site" evidence="12">
    <location>
        <position position="161"/>
    </location>
    <ligand>
        <name>NAD(+)</name>
        <dbReference type="ChEBI" id="CHEBI:57540"/>
    </ligand>
</feature>
<dbReference type="GO" id="GO:0006635">
    <property type="term" value="P:fatty acid beta-oxidation"/>
    <property type="evidence" value="ECO:0007669"/>
    <property type="project" value="TreeGrafter"/>
</dbReference>
<dbReference type="GO" id="GO:0003857">
    <property type="term" value="F:(3S)-3-hydroxyacyl-CoA dehydrogenase (NAD+) activity"/>
    <property type="evidence" value="ECO:0007669"/>
    <property type="project" value="UniProtKB-EC"/>
</dbReference>
<dbReference type="InterPro" id="IPR036291">
    <property type="entry name" value="NAD(P)-bd_dom_sf"/>
</dbReference>
<evidence type="ECO:0000259" key="15">
    <source>
        <dbReference type="Pfam" id="PF02737"/>
    </source>
</evidence>
<evidence type="ECO:0000313" key="16">
    <source>
        <dbReference type="EMBL" id="OMH79856.1"/>
    </source>
</evidence>
<feature type="binding site" evidence="13">
    <location>
        <position position="92"/>
    </location>
    <ligand>
        <name>CoA</name>
        <dbReference type="ChEBI" id="CHEBI:57287"/>
    </ligand>
</feature>
<keyword evidence="5" id="KW-0276">Fatty acid metabolism</keyword>
<dbReference type="SUPFAM" id="SSF48179">
    <property type="entry name" value="6-phosphogluconate dehydrogenase C-terminal domain-like"/>
    <property type="match status" value="1"/>
</dbReference>
<evidence type="ECO:0000256" key="8">
    <source>
        <dbReference type="ARBA" id="ARBA00023098"/>
    </source>
</evidence>
<evidence type="ECO:0000256" key="1">
    <source>
        <dbReference type="ARBA" id="ARBA00004305"/>
    </source>
</evidence>
<feature type="binding site" evidence="12">
    <location>
        <position position="139"/>
    </location>
    <ligand>
        <name>NAD(+)</name>
        <dbReference type="ChEBI" id="CHEBI:57540"/>
    </ligand>
</feature>
<dbReference type="AlphaFoldDB" id="A0A1R1PFY1"/>
<evidence type="ECO:0000256" key="12">
    <source>
        <dbReference type="PIRSR" id="PIRSR000105-2"/>
    </source>
</evidence>
<evidence type="ECO:0000313" key="17">
    <source>
        <dbReference type="Proteomes" id="UP000188320"/>
    </source>
</evidence>
<feature type="binding site" evidence="13">
    <location>
        <position position="161"/>
    </location>
    <ligand>
        <name>CoA</name>
        <dbReference type="ChEBI" id="CHEBI:57287"/>
    </ligand>
</feature>
<feature type="site" description="Important for catalytic activity" evidence="11">
    <location>
        <position position="184"/>
    </location>
</feature>
<evidence type="ECO:0000256" key="11">
    <source>
        <dbReference type="PIRSR" id="PIRSR000105-1"/>
    </source>
</evidence>